<dbReference type="EMBL" id="JXTC01000246">
    <property type="protein sequence ID" value="PON77416.1"/>
    <property type="molecule type" value="Genomic_DNA"/>
</dbReference>
<feature type="compositionally biased region" description="Acidic residues" evidence="1">
    <location>
        <begin position="39"/>
        <end position="64"/>
    </location>
</feature>
<evidence type="ECO:0000313" key="3">
    <source>
        <dbReference type="Proteomes" id="UP000237000"/>
    </source>
</evidence>
<organism evidence="2 3">
    <name type="scientific">Trema orientale</name>
    <name type="common">Charcoal tree</name>
    <name type="synonym">Celtis orientalis</name>
    <dbReference type="NCBI Taxonomy" id="63057"/>
    <lineage>
        <taxon>Eukaryota</taxon>
        <taxon>Viridiplantae</taxon>
        <taxon>Streptophyta</taxon>
        <taxon>Embryophyta</taxon>
        <taxon>Tracheophyta</taxon>
        <taxon>Spermatophyta</taxon>
        <taxon>Magnoliopsida</taxon>
        <taxon>eudicotyledons</taxon>
        <taxon>Gunneridae</taxon>
        <taxon>Pentapetalae</taxon>
        <taxon>rosids</taxon>
        <taxon>fabids</taxon>
        <taxon>Rosales</taxon>
        <taxon>Cannabaceae</taxon>
        <taxon>Trema</taxon>
    </lineage>
</organism>
<proteinExistence type="predicted"/>
<protein>
    <submittedName>
        <fullName evidence="2">Uncharacterized protein</fullName>
    </submittedName>
</protein>
<dbReference type="Proteomes" id="UP000237000">
    <property type="component" value="Unassembled WGS sequence"/>
</dbReference>
<gene>
    <name evidence="2" type="ORF">TorRG33x02_240650</name>
</gene>
<evidence type="ECO:0000313" key="2">
    <source>
        <dbReference type="EMBL" id="PON77416.1"/>
    </source>
</evidence>
<accession>A0A2P5DVU6</accession>
<feature type="region of interest" description="Disordered" evidence="1">
    <location>
        <begin position="96"/>
        <end position="134"/>
    </location>
</feature>
<feature type="region of interest" description="Disordered" evidence="1">
    <location>
        <begin position="37"/>
        <end position="76"/>
    </location>
</feature>
<dbReference type="PANTHER" id="PTHR48213:SF1">
    <property type="entry name" value="PROSTATIC SPERMINE-BINDING-LIKE PROTEIN"/>
    <property type="match status" value="1"/>
</dbReference>
<dbReference type="PANTHER" id="PTHR48213">
    <property type="entry name" value="VID27-LIKE PROTEIN"/>
    <property type="match status" value="1"/>
</dbReference>
<dbReference type="OrthoDB" id="1719291at2759"/>
<feature type="compositionally biased region" description="Basic and acidic residues" evidence="1">
    <location>
        <begin position="96"/>
        <end position="113"/>
    </location>
</feature>
<dbReference type="AlphaFoldDB" id="A0A2P5DVU6"/>
<keyword evidence="3" id="KW-1185">Reference proteome</keyword>
<dbReference type="InParanoid" id="A0A2P5DVU6"/>
<feature type="compositionally biased region" description="Acidic residues" evidence="1">
    <location>
        <begin position="114"/>
        <end position="129"/>
    </location>
</feature>
<name>A0A2P5DVU6_TREOI</name>
<evidence type="ECO:0000256" key="1">
    <source>
        <dbReference type="SAM" id="MobiDB-lite"/>
    </source>
</evidence>
<sequence length="191" mass="21492">MALFVNEEEDFELLEMAEGEELDFDLEFSHWEFVSASDFDSEESKEEEEQNVDADDVGDLDNENEGNGSGSSSFGDRIEAHGVHFLHRVDDGYHGYGDGDDHDDKGFDDHGDGFDEDGDDDDDDDDDDGLYGLNDELVPWSVSDKFGGRQRMRKLGKRGFTKMFNSKRSPYLFVRPGVVHGKHGLGLKHSL</sequence>
<comment type="caution">
    <text evidence="2">The sequence shown here is derived from an EMBL/GenBank/DDBJ whole genome shotgun (WGS) entry which is preliminary data.</text>
</comment>
<reference evidence="3" key="1">
    <citation type="submission" date="2016-06" db="EMBL/GenBank/DDBJ databases">
        <title>Parallel loss of symbiosis genes in relatives of nitrogen-fixing non-legume Parasponia.</title>
        <authorList>
            <person name="Van Velzen R."/>
            <person name="Holmer R."/>
            <person name="Bu F."/>
            <person name="Rutten L."/>
            <person name="Van Zeijl A."/>
            <person name="Liu W."/>
            <person name="Santuari L."/>
            <person name="Cao Q."/>
            <person name="Sharma T."/>
            <person name="Shen D."/>
            <person name="Roswanjaya Y."/>
            <person name="Wardhani T."/>
            <person name="Kalhor M.S."/>
            <person name="Jansen J."/>
            <person name="Van den Hoogen J."/>
            <person name="Gungor B."/>
            <person name="Hartog M."/>
            <person name="Hontelez J."/>
            <person name="Verver J."/>
            <person name="Yang W.-C."/>
            <person name="Schijlen E."/>
            <person name="Repin R."/>
            <person name="Schilthuizen M."/>
            <person name="Schranz E."/>
            <person name="Heidstra R."/>
            <person name="Miyata K."/>
            <person name="Fedorova E."/>
            <person name="Kohlen W."/>
            <person name="Bisseling T."/>
            <person name="Smit S."/>
            <person name="Geurts R."/>
        </authorList>
    </citation>
    <scope>NUCLEOTIDE SEQUENCE [LARGE SCALE GENOMIC DNA]</scope>
    <source>
        <strain evidence="3">cv. RG33-2</strain>
    </source>
</reference>